<sequence>MRHLAEIERSATNMAMLLASHEVVASRLQVFYPRQHDHVDAAAASTLGFVGGCLCLKFRDDGLNTQDSLNAFISLTIEHARRLDCILVKGVSFGFSIPRLSAASSMAEGQRPFLRLYAGLLNDADARKLGAAFSRAIQHFVLGRGAEHVA</sequence>
<reference evidence="1" key="1">
    <citation type="journal article" date="2016" name="Biosci. Biotechnol. Biochem.">
        <title>Bioconversion of AHX to AOH by resting cells of Burkholderia contaminans CH-1.</title>
        <authorList>
            <person name="Choi J.H."/>
            <person name="Kikuchi A."/>
            <person name="Pumkaeo P."/>
            <person name="Hirai H."/>
            <person name="Tokuyama S."/>
            <person name="Kawagishi H."/>
        </authorList>
    </citation>
    <scope>NUCLEOTIDE SEQUENCE</scope>
    <source>
        <strain evidence="1">CH-1</strain>
    </source>
</reference>
<accession>A0A250LH15</accession>
<protein>
    <submittedName>
        <fullName evidence="1">Uncharacterized protein</fullName>
    </submittedName>
</protein>
<proteinExistence type="predicted"/>
<gene>
    <name evidence="1" type="ORF">BCCH1_63870</name>
</gene>
<name>A0A250LH15_9BURK</name>
<dbReference type="EMBL" id="AP018359">
    <property type="protein sequence ID" value="BBA43885.1"/>
    <property type="molecule type" value="Genomic_DNA"/>
</dbReference>
<dbReference type="AlphaFoldDB" id="A0A250LH15"/>
<reference evidence="1" key="2">
    <citation type="journal article" date="2017" name="Genome Announc.">
        <title>High-Quality Draft Genome Sequence of Burkholderia contaminans CH-1, a Gram-Negative Bacterium That Metabolizes 2-Azahypoxanthine, a Plant Growth-Regulating Compound.</title>
        <authorList>
            <person name="Choi J.-H."/>
            <person name="Sugiura H."/>
            <person name="Moriuchi R."/>
            <person name="Kawagishi H."/>
            <person name="Dohra H."/>
        </authorList>
    </citation>
    <scope>NUCLEOTIDE SEQUENCE</scope>
    <source>
        <strain evidence="1">CH-1</strain>
    </source>
</reference>
<evidence type="ECO:0000313" key="1">
    <source>
        <dbReference type="EMBL" id="BBA43885.1"/>
    </source>
</evidence>
<organism evidence="1">
    <name type="scientific">Burkholderia contaminans</name>
    <dbReference type="NCBI Taxonomy" id="488447"/>
    <lineage>
        <taxon>Bacteria</taxon>
        <taxon>Pseudomonadati</taxon>
        <taxon>Pseudomonadota</taxon>
        <taxon>Betaproteobacteria</taxon>
        <taxon>Burkholderiales</taxon>
        <taxon>Burkholderiaceae</taxon>
        <taxon>Burkholderia</taxon>
        <taxon>Burkholderia cepacia complex</taxon>
    </lineage>
</organism>